<reference evidence="1 2" key="1">
    <citation type="journal article" date="2001" name="Proc. Natl. Acad. Sci. U.S.A.">
        <title>The complete sequence of the 1,683-kb pSymB megaplasmid from the N2-fixing endosymbiont Sinorhizobium meliloti.</title>
        <authorList>
            <person name="Finan T.M."/>
            <person name="Weidner S."/>
            <person name="Wong K."/>
            <person name="Buhrmester J."/>
            <person name="Chain P."/>
            <person name="Vorholter F.J."/>
            <person name="Hernandez-Lucas I."/>
            <person name="Becker A."/>
            <person name="Cowie A."/>
            <person name="Gouzy J."/>
            <person name="Golding B."/>
            <person name="Puhler A."/>
        </authorList>
    </citation>
    <scope>NUCLEOTIDE SEQUENCE [LARGE SCALE GENOMIC DNA]</scope>
    <source>
        <strain evidence="1 2">1021</strain>
        <plasmid evidence="2">Plasmid pSymB</plasmid>
    </source>
</reference>
<dbReference type="EnsemblBacteria" id="CAC49701">
    <property type="protein sequence ID" value="CAC49701"/>
    <property type="gene ID" value="SM_b21475"/>
</dbReference>
<dbReference type="eggNOG" id="COG2337">
    <property type="taxonomic scope" value="Bacteria"/>
</dbReference>
<dbReference type="AlphaFoldDB" id="Q92U41"/>
<evidence type="ECO:0008006" key="3">
    <source>
        <dbReference type="Google" id="ProtNLM"/>
    </source>
</evidence>
<gene>
    <name evidence="1" type="ORF">SM_b21475</name>
</gene>
<dbReference type="Proteomes" id="UP000001976">
    <property type="component" value="Plasmid pSymB"/>
</dbReference>
<accession>Q92U41</accession>
<keyword evidence="2" id="KW-1185">Reference proteome</keyword>
<sequence length="67" mass="7259">MKRGDLVTIAVPVDFGKPRPAPIIQADLFEDTGTVTVLLVSEALLDAPLLWPTVRPTPESGLGNRHR</sequence>
<name>Q92U41_RHIME</name>
<dbReference type="PIR" id="E96004">
    <property type="entry name" value="E96004"/>
</dbReference>
<dbReference type="Pfam" id="PF02452">
    <property type="entry name" value="PemK_toxin"/>
    <property type="match status" value="1"/>
</dbReference>
<protein>
    <recommendedName>
        <fullName evidence="3">Type II toxin-antitoxin system PemK/MazF family toxin</fullName>
    </recommendedName>
</protein>
<dbReference type="KEGG" id="sme:SM_b21475"/>
<geneLocation type="plasmid" evidence="1 2">
    <name>pSymB</name>
</geneLocation>
<keyword evidence="1" id="KW-0614">Plasmid</keyword>
<reference evidence="2" key="2">
    <citation type="journal article" date="2001" name="Science">
        <title>The composite genome of the legume symbiont Sinorhizobium meliloti.</title>
        <authorList>
            <person name="Galibert F."/>
            <person name="Finan T.M."/>
            <person name="Long S.R."/>
            <person name="Puehler A."/>
            <person name="Abola P."/>
            <person name="Ampe F."/>
            <person name="Barloy-Hubler F."/>
            <person name="Barnett M.J."/>
            <person name="Becker A."/>
            <person name="Boistard P."/>
            <person name="Bothe G."/>
            <person name="Boutry M."/>
            <person name="Bowser L."/>
            <person name="Buhrmester J."/>
            <person name="Cadieu E."/>
            <person name="Capela D."/>
            <person name="Chain P."/>
            <person name="Cowie A."/>
            <person name="Davis R.W."/>
            <person name="Dreano S."/>
            <person name="Federspiel N.A."/>
            <person name="Fisher R.F."/>
            <person name="Gloux S."/>
            <person name="Godrie T."/>
            <person name="Goffeau A."/>
            <person name="Golding B."/>
            <person name="Gouzy J."/>
            <person name="Gurjal M."/>
            <person name="Hernandez-Lucas I."/>
            <person name="Hong A."/>
            <person name="Huizar L."/>
            <person name="Hyman R.W."/>
            <person name="Jones T."/>
            <person name="Kahn D."/>
            <person name="Kahn M.L."/>
            <person name="Kalman S."/>
            <person name="Keating D.H."/>
            <person name="Kiss E."/>
            <person name="Komp C."/>
            <person name="Lelaure V."/>
            <person name="Masuy D."/>
            <person name="Palm C."/>
            <person name="Peck M.C."/>
            <person name="Pohl T.M."/>
            <person name="Portetelle D."/>
            <person name="Purnelle B."/>
            <person name="Ramsperger U."/>
            <person name="Surzycki R."/>
            <person name="Thebault P."/>
            <person name="Vandenbol M."/>
            <person name="Vorhoelter F.J."/>
            <person name="Weidner S."/>
            <person name="Wells D.H."/>
            <person name="Wong K."/>
            <person name="Yeh K.-C."/>
            <person name="Batut J."/>
        </authorList>
    </citation>
    <scope>NUCLEOTIDE SEQUENCE [LARGE SCALE GENOMIC DNA]</scope>
    <source>
        <strain evidence="2">1021</strain>
        <plasmid evidence="2">Plasmid pSymB</plasmid>
    </source>
</reference>
<organism evidence="1 2">
    <name type="scientific">Rhizobium meliloti (strain 1021)</name>
    <name type="common">Ensifer meliloti</name>
    <name type="synonym">Sinorhizobium meliloti</name>
    <dbReference type="NCBI Taxonomy" id="266834"/>
    <lineage>
        <taxon>Bacteria</taxon>
        <taxon>Pseudomonadati</taxon>
        <taxon>Pseudomonadota</taxon>
        <taxon>Alphaproteobacteria</taxon>
        <taxon>Hyphomicrobiales</taxon>
        <taxon>Rhizobiaceae</taxon>
        <taxon>Sinorhizobium/Ensifer group</taxon>
        <taxon>Sinorhizobium</taxon>
    </lineage>
</organism>
<evidence type="ECO:0000313" key="2">
    <source>
        <dbReference type="Proteomes" id="UP000001976"/>
    </source>
</evidence>
<dbReference type="InterPro" id="IPR003477">
    <property type="entry name" value="PemK-like"/>
</dbReference>
<dbReference type="EMBL" id="AL591985">
    <property type="protein sequence ID" value="CAC49701.1"/>
    <property type="molecule type" value="Genomic_DNA"/>
</dbReference>
<dbReference type="SUPFAM" id="SSF50118">
    <property type="entry name" value="Cell growth inhibitor/plasmid maintenance toxic component"/>
    <property type="match status" value="1"/>
</dbReference>
<evidence type="ECO:0000313" key="1">
    <source>
        <dbReference type="EMBL" id="CAC49701.1"/>
    </source>
</evidence>
<dbReference type="GO" id="GO:0003677">
    <property type="term" value="F:DNA binding"/>
    <property type="evidence" value="ECO:0007669"/>
    <property type="project" value="InterPro"/>
</dbReference>
<dbReference type="HOGENOM" id="CLU_2809502_0_0_5"/>
<dbReference type="OrthoDB" id="3196747at2"/>
<proteinExistence type="predicted"/>